<sequence length="51" mass="5523">MSQNQDPQMELEALRAISPGEGSFREFTPVSFQYGLSPVGVSSASSETLRC</sequence>
<evidence type="ECO:0000313" key="1">
    <source>
        <dbReference type="Ensembl" id="ENSECAP00000058136.1"/>
    </source>
</evidence>
<protein>
    <submittedName>
        <fullName evidence="1">Uncharacterized protein</fullName>
    </submittedName>
</protein>
<reference evidence="1" key="3">
    <citation type="submission" date="2025-09" db="UniProtKB">
        <authorList>
            <consortium name="Ensembl"/>
        </authorList>
    </citation>
    <scope>IDENTIFICATION</scope>
    <source>
        <strain evidence="1">Thoroughbred</strain>
    </source>
</reference>
<reference evidence="1" key="2">
    <citation type="submission" date="2025-08" db="UniProtKB">
        <authorList>
            <consortium name="Ensembl"/>
        </authorList>
    </citation>
    <scope>IDENTIFICATION</scope>
    <source>
        <strain evidence="1">Thoroughbred</strain>
    </source>
</reference>
<proteinExistence type="predicted"/>
<dbReference type="AlphaFoldDB" id="A0A9L0R8Q5"/>
<evidence type="ECO:0000313" key="2">
    <source>
        <dbReference type="Proteomes" id="UP000002281"/>
    </source>
</evidence>
<keyword evidence="2" id="KW-1185">Reference proteome</keyword>
<accession>A0A9L0R8Q5</accession>
<dbReference type="Proteomes" id="UP000002281">
    <property type="component" value="Chromosome 7"/>
</dbReference>
<dbReference type="Ensembl" id="ENSECAT00000137111.1">
    <property type="protein sequence ID" value="ENSECAP00000058136.1"/>
    <property type="gene ID" value="ENSECAG00000045330.1"/>
</dbReference>
<organism evidence="1 2">
    <name type="scientific">Equus caballus</name>
    <name type="common">Horse</name>
    <dbReference type="NCBI Taxonomy" id="9796"/>
    <lineage>
        <taxon>Eukaryota</taxon>
        <taxon>Metazoa</taxon>
        <taxon>Chordata</taxon>
        <taxon>Craniata</taxon>
        <taxon>Vertebrata</taxon>
        <taxon>Euteleostomi</taxon>
        <taxon>Mammalia</taxon>
        <taxon>Eutheria</taxon>
        <taxon>Laurasiatheria</taxon>
        <taxon>Perissodactyla</taxon>
        <taxon>Equidae</taxon>
        <taxon>Equus</taxon>
    </lineage>
</organism>
<reference evidence="1 2" key="1">
    <citation type="journal article" date="2009" name="Science">
        <title>Genome sequence, comparative analysis, and population genetics of the domestic horse.</title>
        <authorList>
            <consortium name="Broad Institute Genome Sequencing Platform"/>
            <consortium name="Broad Institute Whole Genome Assembly Team"/>
            <person name="Wade C.M."/>
            <person name="Giulotto E."/>
            <person name="Sigurdsson S."/>
            <person name="Zoli M."/>
            <person name="Gnerre S."/>
            <person name="Imsland F."/>
            <person name="Lear T.L."/>
            <person name="Adelson D.L."/>
            <person name="Bailey E."/>
            <person name="Bellone R.R."/>
            <person name="Bloecker H."/>
            <person name="Distl O."/>
            <person name="Edgar R.C."/>
            <person name="Garber M."/>
            <person name="Leeb T."/>
            <person name="Mauceli E."/>
            <person name="MacLeod J.N."/>
            <person name="Penedo M.C.T."/>
            <person name="Raison J.M."/>
            <person name="Sharpe T."/>
            <person name="Vogel J."/>
            <person name="Andersson L."/>
            <person name="Antczak D.F."/>
            <person name="Biagi T."/>
            <person name="Binns M.M."/>
            <person name="Chowdhary B.P."/>
            <person name="Coleman S.J."/>
            <person name="Della Valle G."/>
            <person name="Fryc S."/>
            <person name="Guerin G."/>
            <person name="Hasegawa T."/>
            <person name="Hill E.W."/>
            <person name="Jurka J."/>
            <person name="Kiialainen A."/>
            <person name="Lindgren G."/>
            <person name="Liu J."/>
            <person name="Magnani E."/>
            <person name="Mickelson J.R."/>
            <person name="Murray J."/>
            <person name="Nergadze S.G."/>
            <person name="Onofrio R."/>
            <person name="Pedroni S."/>
            <person name="Piras M.F."/>
            <person name="Raudsepp T."/>
            <person name="Rocchi M."/>
            <person name="Roeed K.H."/>
            <person name="Ryder O.A."/>
            <person name="Searle S."/>
            <person name="Skow L."/>
            <person name="Swinburne J.E."/>
            <person name="Syvaenen A.C."/>
            <person name="Tozaki T."/>
            <person name="Valberg S.J."/>
            <person name="Vaudin M."/>
            <person name="White J.R."/>
            <person name="Zody M.C."/>
            <person name="Lander E.S."/>
            <person name="Lindblad-Toh K."/>
        </authorList>
    </citation>
    <scope>NUCLEOTIDE SEQUENCE [LARGE SCALE GENOMIC DNA]</scope>
    <source>
        <strain evidence="1 2">Thoroughbred</strain>
    </source>
</reference>
<name>A0A9L0R8Q5_HORSE</name>